<comment type="pathway">
    <text evidence="9">Isoprenoid biosynthesis; isopentenyl diphosphate biosynthesis via DXP pathway; isopentenyl diphosphate from 1-deoxy-D-xylulose 5-phosphate: step 3/6.</text>
</comment>
<dbReference type="HAMAP" id="MF_00061">
    <property type="entry name" value="IspE"/>
    <property type="match status" value="1"/>
</dbReference>
<evidence type="ECO:0000256" key="4">
    <source>
        <dbReference type="ARBA" id="ARBA00022679"/>
    </source>
</evidence>
<dbReference type="PANTHER" id="PTHR43527:SF2">
    <property type="entry name" value="4-DIPHOSPHOCYTIDYL-2-C-METHYL-D-ERYTHRITOL KINASE, CHLOROPLASTIC"/>
    <property type="match status" value="1"/>
</dbReference>
<dbReference type="eggNOG" id="COG1947">
    <property type="taxonomic scope" value="Bacteria"/>
</dbReference>
<dbReference type="NCBIfam" id="TIGR00154">
    <property type="entry name" value="ispE"/>
    <property type="match status" value="1"/>
</dbReference>
<dbReference type="STRING" id="76123.AS203_06610"/>
<dbReference type="Pfam" id="PF00288">
    <property type="entry name" value="GHMP_kinases_N"/>
    <property type="match status" value="1"/>
</dbReference>
<evidence type="ECO:0000256" key="6">
    <source>
        <dbReference type="ARBA" id="ARBA00022777"/>
    </source>
</evidence>
<feature type="binding site" evidence="9">
    <location>
        <begin position="97"/>
        <end position="107"/>
    </location>
    <ligand>
        <name>ATP</name>
        <dbReference type="ChEBI" id="CHEBI:30616"/>
    </ligand>
</feature>
<dbReference type="InterPro" id="IPR006204">
    <property type="entry name" value="GHMP_kinase_N_dom"/>
</dbReference>
<evidence type="ECO:0000256" key="8">
    <source>
        <dbReference type="ARBA" id="ARBA00032554"/>
    </source>
</evidence>
<comment type="function">
    <text evidence="9">Catalyzes the phosphorylation of the position 2 hydroxy group of 4-diphosphocytidyl-2C-methyl-D-erythritol.</text>
</comment>
<dbReference type="Pfam" id="PF08544">
    <property type="entry name" value="GHMP_kinases_C"/>
    <property type="match status" value="1"/>
</dbReference>
<dbReference type="InterPro" id="IPR013750">
    <property type="entry name" value="GHMP_kinase_C_dom"/>
</dbReference>
<evidence type="ECO:0000256" key="9">
    <source>
        <dbReference type="HAMAP-Rule" id="MF_00061"/>
    </source>
</evidence>
<keyword evidence="6 9" id="KW-0418">Kinase</keyword>
<dbReference type="PIRSF" id="PIRSF010376">
    <property type="entry name" value="IspE"/>
    <property type="match status" value="1"/>
</dbReference>
<dbReference type="OrthoDB" id="9809438at2"/>
<dbReference type="AlphaFoldDB" id="A0A0S2KL09"/>
<feature type="active site" evidence="9">
    <location>
        <position position="8"/>
    </location>
</feature>
<keyword evidence="7 9" id="KW-0067">ATP-binding</keyword>
<keyword evidence="13" id="KW-1185">Reference proteome</keyword>
<dbReference type="SUPFAM" id="SSF54211">
    <property type="entry name" value="Ribosomal protein S5 domain 2-like"/>
    <property type="match status" value="1"/>
</dbReference>
<name>A0A0S2KL09_9BACT</name>
<evidence type="ECO:0000256" key="1">
    <source>
        <dbReference type="ARBA" id="ARBA00009684"/>
    </source>
</evidence>
<evidence type="ECO:0000259" key="11">
    <source>
        <dbReference type="Pfam" id="PF08544"/>
    </source>
</evidence>
<dbReference type="PANTHER" id="PTHR43527">
    <property type="entry name" value="4-DIPHOSPHOCYTIDYL-2-C-METHYL-D-ERYTHRITOL KINASE, CHLOROPLASTIC"/>
    <property type="match status" value="1"/>
</dbReference>
<dbReference type="InterPro" id="IPR036554">
    <property type="entry name" value="GHMP_kinase_C_sf"/>
</dbReference>
<dbReference type="RefSeq" id="WP_025066614.1">
    <property type="nucleotide sequence ID" value="NZ_CP013195.1"/>
</dbReference>
<comment type="catalytic activity">
    <reaction evidence="9">
        <text>4-CDP-2-C-methyl-D-erythritol + ATP = 4-CDP-2-C-methyl-D-erythritol 2-phosphate + ADP + H(+)</text>
        <dbReference type="Rhea" id="RHEA:18437"/>
        <dbReference type="ChEBI" id="CHEBI:15378"/>
        <dbReference type="ChEBI" id="CHEBI:30616"/>
        <dbReference type="ChEBI" id="CHEBI:57823"/>
        <dbReference type="ChEBI" id="CHEBI:57919"/>
        <dbReference type="ChEBI" id="CHEBI:456216"/>
        <dbReference type="EC" id="2.7.1.148"/>
    </reaction>
</comment>
<evidence type="ECO:0000313" key="13">
    <source>
        <dbReference type="Proteomes" id="UP000056252"/>
    </source>
</evidence>
<evidence type="ECO:0000256" key="7">
    <source>
        <dbReference type="ARBA" id="ARBA00022840"/>
    </source>
</evidence>
<sequence length="279" mass="31046">MITSPCAKINLGLNVVARRADGYHDLETIFYPIPLCDTLEITRIEEQSPSDPRCELTITGHAIEGNQQDNLVVKAFRLLARDHQLGRVQIHLHKQIPSQAGLGGGSSDAAFTLRMLNKLFDLNLTNEKMQQYAAKLGADCAFFITARPAYATGIGDHLSPIDELAKQLHNYYIVIVKPDVAISTREAYTSLVPSRPNTCCRDIVREPIEQWREMLSNDFETPILSRYPELSAIKVALYNAGAVYAQMSGSGSAFFGLFKEEPVGIEKFFGKNFVYSSKL</sequence>
<organism evidence="12 13">
    <name type="scientific">Hoylesella enoeca</name>
    <dbReference type="NCBI Taxonomy" id="76123"/>
    <lineage>
        <taxon>Bacteria</taxon>
        <taxon>Pseudomonadati</taxon>
        <taxon>Bacteroidota</taxon>
        <taxon>Bacteroidia</taxon>
        <taxon>Bacteroidales</taxon>
        <taxon>Prevotellaceae</taxon>
        <taxon>Hoylesella</taxon>
    </lineage>
</organism>
<keyword evidence="5 9" id="KW-0547">Nucleotide-binding</keyword>
<reference evidence="13" key="1">
    <citation type="submission" date="2015-11" db="EMBL/GenBank/DDBJ databases">
        <authorList>
            <person name="Holder M.E."/>
            <person name="Ajami N.J."/>
            <person name="Petrosino J.F."/>
        </authorList>
    </citation>
    <scope>NUCLEOTIDE SEQUENCE [LARGE SCALE GENOMIC DNA]</scope>
    <source>
        <strain evidence="13">F0113</strain>
    </source>
</reference>
<dbReference type="Proteomes" id="UP000056252">
    <property type="component" value="Chromosome"/>
</dbReference>
<evidence type="ECO:0000313" key="12">
    <source>
        <dbReference type="EMBL" id="ALO48787.1"/>
    </source>
</evidence>
<dbReference type="Gene3D" id="3.30.70.890">
    <property type="entry name" value="GHMP kinase, C-terminal domain"/>
    <property type="match status" value="1"/>
</dbReference>
<feature type="domain" description="GHMP kinase C-terminal" evidence="11">
    <location>
        <begin position="205"/>
        <end position="261"/>
    </location>
</feature>
<feature type="domain" description="GHMP kinase N-terminal" evidence="10">
    <location>
        <begin position="70"/>
        <end position="144"/>
    </location>
</feature>
<dbReference type="GO" id="GO:0019288">
    <property type="term" value="P:isopentenyl diphosphate biosynthetic process, methylerythritol 4-phosphate pathway"/>
    <property type="evidence" value="ECO:0007669"/>
    <property type="project" value="UniProtKB-UniRule"/>
</dbReference>
<comment type="similarity">
    <text evidence="1 9">Belongs to the GHMP kinase family. IspE subfamily.</text>
</comment>
<dbReference type="Gene3D" id="3.30.230.10">
    <property type="match status" value="1"/>
</dbReference>
<evidence type="ECO:0000256" key="2">
    <source>
        <dbReference type="ARBA" id="ARBA00012052"/>
    </source>
</evidence>
<dbReference type="EC" id="2.7.1.148" evidence="2 9"/>
<dbReference type="InterPro" id="IPR004424">
    <property type="entry name" value="IspE"/>
</dbReference>
<proteinExistence type="inferred from homology"/>
<keyword evidence="9" id="KW-0414">Isoprene biosynthesis</keyword>
<protein>
    <recommendedName>
        <fullName evidence="3 9">4-diphosphocytidyl-2-C-methyl-D-erythritol kinase</fullName>
        <shortName evidence="9">CMK</shortName>
        <ecNumber evidence="2 9">2.7.1.148</ecNumber>
    </recommendedName>
    <alternativeName>
        <fullName evidence="8 9">4-(cytidine-5'-diphospho)-2-C-methyl-D-erythritol kinase</fullName>
    </alternativeName>
</protein>
<dbReference type="UniPathway" id="UPA00056">
    <property type="reaction ID" value="UER00094"/>
</dbReference>
<evidence type="ECO:0000256" key="3">
    <source>
        <dbReference type="ARBA" id="ARBA00017473"/>
    </source>
</evidence>
<dbReference type="KEGG" id="peo:AS203_06610"/>
<dbReference type="GO" id="GO:0050515">
    <property type="term" value="F:4-(cytidine 5'-diphospho)-2-C-methyl-D-erythritol kinase activity"/>
    <property type="evidence" value="ECO:0007669"/>
    <property type="project" value="UniProtKB-UniRule"/>
</dbReference>
<feature type="active site" evidence="9">
    <location>
        <position position="139"/>
    </location>
</feature>
<evidence type="ECO:0000256" key="5">
    <source>
        <dbReference type="ARBA" id="ARBA00022741"/>
    </source>
</evidence>
<dbReference type="SUPFAM" id="SSF55060">
    <property type="entry name" value="GHMP Kinase, C-terminal domain"/>
    <property type="match status" value="1"/>
</dbReference>
<dbReference type="InterPro" id="IPR020568">
    <property type="entry name" value="Ribosomal_Su5_D2-typ_SF"/>
</dbReference>
<dbReference type="GO" id="GO:0005524">
    <property type="term" value="F:ATP binding"/>
    <property type="evidence" value="ECO:0007669"/>
    <property type="project" value="UniProtKB-UniRule"/>
</dbReference>
<accession>A0A0S2KL09</accession>
<dbReference type="GO" id="GO:0016114">
    <property type="term" value="P:terpenoid biosynthetic process"/>
    <property type="evidence" value="ECO:0007669"/>
    <property type="project" value="UniProtKB-UniRule"/>
</dbReference>
<gene>
    <name evidence="9" type="primary">ispE</name>
    <name evidence="12" type="ORF">AS203_06610</name>
</gene>
<keyword evidence="4 9" id="KW-0808">Transferase</keyword>
<evidence type="ECO:0000259" key="10">
    <source>
        <dbReference type="Pfam" id="PF00288"/>
    </source>
</evidence>
<dbReference type="InterPro" id="IPR014721">
    <property type="entry name" value="Ribsml_uS5_D2-typ_fold_subgr"/>
</dbReference>
<dbReference type="EMBL" id="CP013195">
    <property type="protein sequence ID" value="ALO48787.1"/>
    <property type="molecule type" value="Genomic_DNA"/>
</dbReference>